<feature type="compositionally biased region" description="Polar residues" evidence="1">
    <location>
        <begin position="909"/>
        <end position="926"/>
    </location>
</feature>
<dbReference type="GeneID" id="5656372"/>
<feature type="compositionally biased region" description="Basic residues" evidence="1">
    <location>
        <begin position="308"/>
        <end position="317"/>
    </location>
</feature>
<feature type="compositionally biased region" description="Low complexity" evidence="1">
    <location>
        <begin position="462"/>
        <end position="473"/>
    </location>
</feature>
<feature type="compositionally biased region" description="Low complexity" evidence="1">
    <location>
        <begin position="713"/>
        <end position="745"/>
    </location>
</feature>
<organism evidence="2 3">
    <name type="scientific">Leishmania major</name>
    <dbReference type="NCBI Taxonomy" id="5664"/>
    <lineage>
        <taxon>Eukaryota</taxon>
        <taxon>Discoba</taxon>
        <taxon>Euglenozoa</taxon>
        <taxon>Kinetoplastea</taxon>
        <taxon>Metakinetoplastina</taxon>
        <taxon>Trypanosomatida</taxon>
        <taxon>Trypanosomatidae</taxon>
        <taxon>Leishmaniinae</taxon>
        <taxon>Leishmania</taxon>
    </lineage>
</organism>
<dbReference type="VEuPathDB" id="TriTrypDB:LMJFC_320035200"/>
<feature type="compositionally biased region" description="Pro residues" evidence="1">
    <location>
        <begin position="408"/>
        <end position="420"/>
    </location>
</feature>
<dbReference type="VEuPathDB" id="TriTrypDB:LMJLV39_320032500"/>
<dbReference type="EMBL" id="FR796428">
    <property type="protein sequence ID" value="CAJ08779.1"/>
    <property type="molecule type" value="Genomic_DNA"/>
</dbReference>
<feature type="region of interest" description="Disordered" evidence="1">
    <location>
        <begin position="405"/>
        <end position="571"/>
    </location>
</feature>
<dbReference type="VEuPathDB" id="TriTrypDB:LmjF.32.2520"/>
<reference evidence="2 3" key="1">
    <citation type="journal article" date="2005" name="Science">
        <title>The genome of the kinetoplastid parasite, Leishmania major.</title>
        <authorList>
            <person name="Ivens A.C."/>
            <person name="Peacock C.S."/>
            <person name="Worthey E.A."/>
            <person name="Murphy L."/>
            <person name="Aggarwal G."/>
            <person name="Berriman M."/>
            <person name="Sisk E."/>
            <person name="Rajandream M.A."/>
            <person name="Adlem E."/>
            <person name="Aert R."/>
            <person name="Anupama A."/>
            <person name="Apostolou Z."/>
            <person name="Attipoe P."/>
            <person name="Bason N."/>
            <person name="Bauser C."/>
            <person name="Beck A."/>
            <person name="Beverley S.M."/>
            <person name="Bianchettin G."/>
            <person name="Borzym K."/>
            <person name="Bothe G."/>
            <person name="Bruschi C.V."/>
            <person name="Collins M."/>
            <person name="Cadag E."/>
            <person name="Ciarloni L."/>
            <person name="Clayton C."/>
            <person name="Coulson R.M."/>
            <person name="Cronin A."/>
            <person name="Cruz A.K."/>
            <person name="Davies R.M."/>
            <person name="De Gaudenzi J."/>
            <person name="Dobson D.E."/>
            <person name="Duesterhoeft A."/>
            <person name="Fazelina G."/>
            <person name="Fosker N."/>
            <person name="Frasch A.C."/>
            <person name="Fraser A."/>
            <person name="Fuchs M."/>
            <person name="Gabel C."/>
            <person name="Goble A."/>
            <person name="Goffeau A."/>
            <person name="Harris D."/>
            <person name="Hertz-Fowler C."/>
            <person name="Hilbert H."/>
            <person name="Horn D."/>
            <person name="Huang Y."/>
            <person name="Klages S."/>
            <person name="Knights A."/>
            <person name="Kube M."/>
            <person name="Larke N."/>
            <person name="Litvin L."/>
            <person name="Lord A."/>
            <person name="Louie T."/>
            <person name="Marra M."/>
            <person name="Masuy D."/>
            <person name="Matthews K."/>
            <person name="Michaeli S."/>
            <person name="Mottram J.C."/>
            <person name="Muller-Auer S."/>
            <person name="Munden H."/>
            <person name="Nelson S."/>
            <person name="Norbertczak H."/>
            <person name="Oliver K."/>
            <person name="O'neil S."/>
            <person name="Pentony M."/>
            <person name="Pohl T.M."/>
            <person name="Price C."/>
            <person name="Purnelle B."/>
            <person name="Quail M.A."/>
            <person name="Rabbinowitsch E."/>
            <person name="Reinhardt R."/>
            <person name="Rieger M."/>
            <person name="Rinta J."/>
            <person name="Robben J."/>
            <person name="Robertson L."/>
            <person name="Ruiz J.C."/>
            <person name="Rutter S."/>
            <person name="Saunders D."/>
            <person name="Schafer M."/>
            <person name="Schein J."/>
            <person name="Schwartz D.C."/>
            <person name="Seeger K."/>
            <person name="Seyler A."/>
            <person name="Sharp S."/>
            <person name="Shin H."/>
            <person name="Sivam D."/>
            <person name="Squares R."/>
            <person name="Squares S."/>
            <person name="Tosato V."/>
            <person name="Vogt C."/>
            <person name="Volckaert G."/>
            <person name="Wambutt R."/>
            <person name="Warren T."/>
            <person name="Wedler H."/>
            <person name="Woodward J."/>
            <person name="Zhou S."/>
            <person name="Zimmermann W."/>
            <person name="Smith D.F."/>
            <person name="Blackwell J.M."/>
            <person name="Stuart K.D."/>
            <person name="Barrell B."/>
            <person name="Myler P.J."/>
        </authorList>
    </citation>
    <scope>NUCLEOTIDE SEQUENCE [LARGE SCALE GENOMIC DNA]</scope>
    <source>
        <strain evidence="3">MHOM/IL/81/Friedlin</strain>
    </source>
</reference>
<dbReference type="InParanoid" id="Q4Q523"/>
<keyword evidence="3" id="KW-1185">Reference proteome</keyword>
<feature type="compositionally biased region" description="Polar residues" evidence="1">
    <location>
        <begin position="370"/>
        <end position="384"/>
    </location>
</feature>
<dbReference type="AlphaFoldDB" id="Q4Q523"/>
<feature type="compositionally biased region" description="Polar residues" evidence="1">
    <location>
        <begin position="219"/>
        <end position="231"/>
    </location>
</feature>
<dbReference type="VEuPathDB" id="TriTrypDB:LMJSD75_320032700"/>
<evidence type="ECO:0000313" key="3">
    <source>
        <dbReference type="Proteomes" id="UP000000542"/>
    </source>
</evidence>
<proteinExistence type="predicted"/>
<dbReference type="RefSeq" id="XP_001685575.1">
    <property type="nucleotide sequence ID" value="XM_001685523.1"/>
</dbReference>
<dbReference type="eggNOG" id="ENOG502SKUG">
    <property type="taxonomic scope" value="Eukaryota"/>
</dbReference>
<feature type="compositionally biased region" description="Basic residues" evidence="1">
    <location>
        <begin position="505"/>
        <end position="527"/>
    </location>
</feature>
<reference evidence="2 3" key="2">
    <citation type="journal article" date="2011" name="Genome Res.">
        <title>Chromosome and gene copy number variation allow major structural change between species and strains of Leishmania.</title>
        <authorList>
            <person name="Rogers M.B."/>
            <person name="Hilley J.D."/>
            <person name="Dickens N.J."/>
            <person name="Wilkes J."/>
            <person name="Bates P.A."/>
            <person name="Depledge D.P."/>
            <person name="Harris D."/>
            <person name="Her Y."/>
            <person name="Herzyk P."/>
            <person name="Imamura H."/>
            <person name="Otto T.D."/>
            <person name="Sanders M."/>
            <person name="Seeger K."/>
            <person name="Dujardin J.C."/>
            <person name="Berriman M."/>
            <person name="Smith D.F."/>
            <person name="Hertz-Fowler C."/>
            <person name="Mottram J.C."/>
        </authorList>
    </citation>
    <scope>NUCLEOTIDE SEQUENCE [LARGE SCALE GENOMIC DNA]</scope>
    <source>
        <strain evidence="3">MHOM/IL/81/Friedlin</strain>
    </source>
</reference>
<evidence type="ECO:0000313" key="2">
    <source>
        <dbReference type="EMBL" id="CAJ08779.1"/>
    </source>
</evidence>
<sequence length="926" mass="95944">MLAWSRFPNSAAGSADPKQQQMMFANGAPCDSAVHLTPYGDVANRCFFLGAMNGMPVQPPSLAAASVTSPNTAAAGRPGVPHPGSYAVPRPAAGYYYPPYAAVKQHAFQQPQAAGVMQGQVPPPPCQATTPSTTALALATQQRSAAASSPSCGPENAFASASPHGKGRESPRNGRHRRGDGEAAATPASAAQPSSPGRHGGGRVYSGRRHHRDDPPPSSTSYTRAPSQVATATFGEVFPHSSNGPNSHIAPAAPAAAWGAAHDDDDGGDGGGRRRRRRRHGDGGGERRRTASPSSPPEPRVDEEAKELHRRRHRHRGEVRGQHDNARSNTNEPKPASAHLAGDLADTSRHHRSNHRSDQGWGSPPKSAAANVSTSTGAAAPSVGQTPVTTLVASVLQPVSVASTLMVAPPPPPAMVPAAPPAHRGVRSTLPLSAAAPSPPPAIPPTSTSKGRRRHRSHRRTPSASSSSSGRSSDAALRQGSSSYSSSLSSHSETASRPASASSRDRRRRRRRDRRGRRGRRGGRRLPRSASSSSRSRPAAGDPAGSAPSLPTNNNASVAEAPKKKGDGGILSFFRRNKSTAAEADSATAGKAGAPGQETAMMMLLPMPQRALYDTSMWPCSAAVAPRDAVTGVQQREASSRTDAAGQRLRDRTPGRSQHPAPSSGTVNAHIPPQQGNGSHNPSVDPSTAVAPSGKSKGLFGGLFRRKKDKADGGATAAADASANNASTVSGWPPSSSRPSTSGTSVNLTTKVATTARLGTPSIPPKSAPPRGGYGAAPMSLSPAPDPALMSKRDVVGRSTKKSKAAAAHVRQEPLEPNMLRSPVQAQKQSQNQHSGGNRGRHRNESRGHPSPVGERGGRTSGRRTLGNRDGSPRGRGRRRTPLKDSNSCSSDASSTSSSTKAAPKQHSGRGNTGSKAARAQANNEI</sequence>
<accession>Q4Q523</accession>
<feature type="compositionally biased region" description="Low complexity" evidence="1">
    <location>
        <begin position="183"/>
        <end position="196"/>
    </location>
</feature>
<name>Q4Q523_LEIMA</name>
<dbReference type="HOGENOM" id="CLU_315572_0_0_1"/>
<protein>
    <submittedName>
        <fullName evidence="2">Uncharacterized protein</fullName>
    </submittedName>
</protein>
<feature type="compositionally biased region" description="Basic residues" evidence="1">
    <location>
        <begin position="450"/>
        <end position="461"/>
    </location>
</feature>
<feature type="compositionally biased region" description="Low complexity" evidence="1">
    <location>
        <begin position="884"/>
        <end position="902"/>
    </location>
</feature>
<feature type="region of interest" description="Disordered" evidence="1">
    <location>
        <begin position="138"/>
        <end position="384"/>
    </location>
</feature>
<gene>
    <name evidence="2" type="ORF">LMJF_32_2520</name>
</gene>
<feature type="compositionally biased region" description="Low complexity" evidence="1">
    <location>
        <begin position="528"/>
        <end position="551"/>
    </location>
</feature>
<feature type="compositionally biased region" description="Polar residues" evidence="1">
    <location>
        <begin position="824"/>
        <end position="836"/>
    </location>
</feature>
<dbReference type="Proteomes" id="UP000000542">
    <property type="component" value="Chromosome 32"/>
</dbReference>
<feature type="compositionally biased region" description="Low complexity" evidence="1">
    <location>
        <begin position="481"/>
        <end position="502"/>
    </location>
</feature>
<dbReference type="OMA" id="PPYAAVK"/>
<feature type="compositionally biased region" description="Low complexity" evidence="1">
    <location>
        <begin position="138"/>
        <end position="151"/>
    </location>
</feature>
<feature type="compositionally biased region" description="Low complexity" evidence="1">
    <location>
        <begin position="250"/>
        <end position="260"/>
    </location>
</feature>
<feature type="compositionally biased region" description="Polar residues" evidence="1">
    <location>
        <begin position="674"/>
        <end position="686"/>
    </location>
</feature>
<dbReference type="KEGG" id="lma:LMJF_32_2520"/>
<evidence type="ECO:0000256" key="1">
    <source>
        <dbReference type="SAM" id="MobiDB-lite"/>
    </source>
</evidence>
<feature type="region of interest" description="Disordered" evidence="1">
    <location>
        <begin position="629"/>
        <end position="926"/>
    </location>
</feature>